<evidence type="ECO:0000313" key="2">
    <source>
        <dbReference type="EMBL" id="KAL2036504.1"/>
    </source>
</evidence>
<feature type="compositionally biased region" description="Basic and acidic residues" evidence="1">
    <location>
        <begin position="171"/>
        <end position="181"/>
    </location>
</feature>
<feature type="region of interest" description="Disordered" evidence="1">
    <location>
        <begin position="171"/>
        <end position="203"/>
    </location>
</feature>
<protein>
    <submittedName>
        <fullName evidence="2">Uncharacterized protein</fullName>
    </submittedName>
</protein>
<keyword evidence="3" id="KW-1185">Reference proteome</keyword>
<gene>
    <name evidence="2" type="ORF">N7G274_010770</name>
</gene>
<dbReference type="EMBL" id="JBEFKJ010000075">
    <property type="protein sequence ID" value="KAL2036504.1"/>
    <property type="molecule type" value="Genomic_DNA"/>
</dbReference>
<dbReference type="Proteomes" id="UP001590950">
    <property type="component" value="Unassembled WGS sequence"/>
</dbReference>
<comment type="caution">
    <text evidence="2">The sequence shown here is derived from an EMBL/GenBank/DDBJ whole genome shotgun (WGS) entry which is preliminary data.</text>
</comment>
<evidence type="ECO:0000313" key="3">
    <source>
        <dbReference type="Proteomes" id="UP001590950"/>
    </source>
</evidence>
<proteinExistence type="predicted"/>
<organism evidence="2 3">
    <name type="scientific">Stereocaulon virgatum</name>
    <dbReference type="NCBI Taxonomy" id="373712"/>
    <lineage>
        <taxon>Eukaryota</taxon>
        <taxon>Fungi</taxon>
        <taxon>Dikarya</taxon>
        <taxon>Ascomycota</taxon>
        <taxon>Pezizomycotina</taxon>
        <taxon>Lecanoromycetes</taxon>
        <taxon>OSLEUM clade</taxon>
        <taxon>Lecanoromycetidae</taxon>
        <taxon>Lecanorales</taxon>
        <taxon>Lecanorineae</taxon>
        <taxon>Stereocaulaceae</taxon>
        <taxon>Stereocaulon</taxon>
    </lineage>
</organism>
<name>A0ABR3ZTX0_9LECA</name>
<accession>A0ABR3ZTX0</accession>
<sequence length="405" mass="44888">MDFVVGPLPGIGADVDLEPRCGEHICTNDHHCACRVQAVLDKLAISKVWLLPQALKHLTGGWLENKNNKSGPGRMRKMLDARPATSISNQIEIRMIREAKQQWKMWHSTLSSKFIKANQAWSTNDDCEGSISSTVRNTQTPKVESNLSSKIAGTMTSEKAKISTIIEESPKRSNLNEELARRPSNVRSVSYSEPATSEPRPLISGHNLHGSAPNVLQQPKTRLNPALQIRSRASAPQTSKSVDNRFSAKNTDIGNPLGPSRHVETGTADDPSGVSASTFRTLSEDHRALVKPKEIMDVDETIVTRPLIPNFQPWEGQRPKSTTVITREVFDVMKKPLSETKQLGEGHIYTLRVLSCPGFFKIGRTIQSISQRKEQISACLPCEMEVINDGDYCMVPNHARIEGKD</sequence>
<evidence type="ECO:0000256" key="1">
    <source>
        <dbReference type="SAM" id="MobiDB-lite"/>
    </source>
</evidence>
<feature type="compositionally biased region" description="Polar residues" evidence="1">
    <location>
        <begin position="185"/>
        <end position="195"/>
    </location>
</feature>
<reference evidence="2 3" key="1">
    <citation type="submission" date="2024-09" db="EMBL/GenBank/DDBJ databases">
        <title>Rethinking Asexuality: The Enigmatic Case of Functional Sexual Genes in Lepraria (Stereocaulaceae).</title>
        <authorList>
            <person name="Doellman M."/>
            <person name="Sun Y."/>
            <person name="Barcenas-Pena A."/>
            <person name="Lumbsch H.T."/>
            <person name="Grewe F."/>
        </authorList>
    </citation>
    <scope>NUCLEOTIDE SEQUENCE [LARGE SCALE GENOMIC DNA]</scope>
    <source>
        <strain evidence="2 3">Mercado 3170</strain>
    </source>
</reference>
<feature type="region of interest" description="Disordered" evidence="1">
    <location>
        <begin position="230"/>
        <end position="277"/>
    </location>
</feature>